<proteinExistence type="predicted"/>
<dbReference type="Proteomes" id="UP000315783">
    <property type="component" value="Unassembled WGS sequence"/>
</dbReference>
<protein>
    <submittedName>
        <fullName evidence="1">Uncharacterized protein</fullName>
    </submittedName>
</protein>
<evidence type="ECO:0000313" key="2">
    <source>
        <dbReference type="Proteomes" id="UP000315783"/>
    </source>
</evidence>
<accession>A0A545VXP7</accession>
<dbReference type="OrthoDB" id="4867214at2759"/>
<comment type="caution">
    <text evidence="1">The sequence shown here is derived from an EMBL/GenBank/DDBJ whole genome shotgun (WGS) entry which is preliminary data.</text>
</comment>
<gene>
    <name evidence="1" type="ORF">IF1G_06605</name>
</gene>
<keyword evidence="2" id="KW-1185">Reference proteome</keyword>
<dbReference type="EMBL" id="SPUK01000009">
    <property type="protein sequence ID" value="TQV94594.1"/>
    <property type="molecule type" value="Genomic_DNA"/>
</dbReference>
<reference evidence="1 2" key="1">
    <citation type="journal article" date="2019" name="Appl. Microbiol. Biotechnol.">
        <title>Genome sequence of Isaria javanica and comparative genome analysis insights into family S53 peptidase evolution in fungal entomopathogens.</title>
        <authorList>
            <person name="Lin R."/>
            <person name="Zhang X."/>
            <person name="Xin B."/>
            <person name="Zou M."/>
            <person name="Gao Y."/>
            <person name="Qin F."/>
            <person name="Hu Q."/>
            <person name="Xie B."/>
            <person name="Cheng X."/>
        </authorList>
    </citation>
    <scope>NUCLEOTIDE SEQUENCE [LARGE SCALE GENOMIC DNA]</scope>
    <source>
        <strain evidence="1 2">IJ1G</strain>
    </source>
</reference>
<organism evidence="1 2">
    <name type="scientific">Cordyceps javanica</name>
    <dbReference type="NCBI Taxonomy" id="43265"/>
    <lineage>
        <taxon>Eukaryota</taxon>
        <taxon>Fungi</taxon>
        <taxon>Dikarya</taxon>
        <taxon>Ascomycota</taxon>
        <taxon>Pezizomycotina</taxon>
        <taxon>Sordariomycetes</taxon>
        <taxon>Hypocreomycetidae</taxon>
        <taxon>Hypocreales</taxon>
        <taxon>Cordycipitaceae</taxon>
        <taxon>Cordyceps</taxon>
    </lineage>
</organism>
<name>A0A545VXP7_9HYPO</name>
<sequence length="239" mass="27267">MELLEDSVDLEQLLSAVLGKDIVVPSSEHILHAAYKALRILWIRAFTARLPKQEVDQSKAPSDRNGQRGKIVDPAVANMHQQFGSPSLWGDLRFDLQLLRDGHVTEPDIVYLYGMKTEALELIVSERMVLEASWLNAYAGMRNRVDDDHYSLMRTACQRVGTAMSRVLDANIAGLNVRFPDGEKYAFNGLRFRELHSALSANLTKLRARERAFDRPLPPSHWRDATTVFNHKRVLREYI</sequence>
<dbReference type="AlphaFoldDB" id="A0A545VXP7"/>
<evidence type="ECO:0000313" key="1">
    <source>
        <dbReference type="EMBL" id="TQV94594.1"/>
    </source>
</evidence>